<dbReference type="GO" id="GO:0033567">
    <property type="term" value="P:DNA replication, Okazaki fragment processing"/>
    <property type="evidence" value="ECO:0007669"/>
    <property type="project" value="InterPro"/>
</dbReference>
<dbReference type="PANTHER" id="PTHR42646">
    <property type="entry name" value="FLAP ENDONUCLEASE XNI"/>
    <property type="match status" value="1"/>
</dbReference>
<organism evidence="4 5">
    <name type="scientific">Marinobacter nauticus</name>
    <name type="common">Marinobacter hydrocarbonoclasticus</name>
    <name type="synonym">Marinobacter aquaeolei</name>
    <dbReference type="NCBI Taxonomy" id="2743"/>
    <lineage>
        <taxon>Bacteria</taxon>
        <taxon>Pseudomonadati</taxon>
        <taxon>Pseudomonadota</taxon>
        <taxon>Gammaproteobacteria</taxon>
        <taxon>Pseudomonadales</taxon>
        <taxon>Marinobacteraceae</taxon>
        <taxon>Marinobacter</taxon>
    </lineage>
</organism>
<proteinExistence type="predicted"/>
<dbReference type="GO" id="GO:0008409">
    <property type="term" value="F:5'-3' exonuclease activity"/>
    <property type="evidence" value="ECO:0007669"/>
    <property type="project" value="InterPro"/>
</dbReference>
<evidence type="ECO:0000313" key="5">
    <source>
        <dbReference type="Proteomes" id="UP000261325"/>
    </source>
</evidence>
<evidence type="ECO:0000313" key="4">
    <source>
        <dbReference type="EMBL" id="HAC28661.1"/>
    </source>
</evidence>
<evidence type="ECO:0000256" key="2">
    <source>
        <dbReference type="ARBA" id="ARBA00022801"/>
    </source>
</evidence>
<dbReference type="SMART" id="SM00475">
    <property type="entry name" value="53EXOc"/>
    <property type="match status" value="1"/>
</dbReference>
<dbReference type="InterPro" id="IPR020046">
    <property type="entry name" value="5-3_exonucl_a-hlix_arch_N"/>
</dbReference>
<dbReference type="GO" id="GO:0017108">
    <property type="term" value="F:5'-flap endonuclease activity"/>
    <property type="evidence" value="ECO:0007669"/>
    <property type="project" value="InterPro"/>
</dbReference>
<dbReference type="AlphaFoldDB" id="A0A3B8WFC0"/>
<keyword evidence="2" id="KW-0378">Hydrolase</keyword>
<dbReference type="InterPro" id="IPR002421">
    <property type="entry name" value="5-3_exonuclease"/>
</dbReference>
<dbReference type="GO" id="GO:0003677">
    <property type="term" value="F:DNA binding"/>
    <property type="evidence" value="ECO:0007669"/>
    <property type="project" value="InterPro"/>
</dbReference>
<name>A0A3B8WFC0_MARNT</name>
<evidence type="ECO:0000256" key="1">
    <source>
        <dbReference type="ARBA" id="ARBA00022722"/>
    </source>
</evidence>
<dbReference type="PANTHER" id="PTHR42646:SF2">
    <property type="entry name" value="5'-3' EXONUCLEASE FAMILY PROTEIN"/>
    <property type="match status" value="1"/>
</dbReference>
<evidence type="ECO:0000259" key="3">
    <source>
        <dbReference type="SMART" id="SM00475"/>
    </source>
</evidence>
<protein>
    <submittedName>
        <fullName evidence="4">DNA polymerase I</fullName>
    </submittedName>
</protein>
<dbReference type="CDD" id="cd09859">
    <property type="entry name" value="PIN_53EXO"/>
    <property type="match status" value="1"/>
</dbReference>
<gene>
    <name evidence="4" type="ORF">DCF82_12725</name>
</gene>
<accession>A0A3B8WFC0</accession>
<dbReference type="EMBL" id="DLYI01000165">
    <property type="protein sequence ID" value="HAC28661.1"/>
    <property type="molecule type" value="Genomic_DNA"/>
</dbReference>
<sequence>MTEQTNPPVVLVDGSSYLFRAYHALPPLTTSKNHPTGAIKGVISMLRRIEQDFPGSKTVVVFDAKGKTFRNDMYSEYKANRPPMPDDLRTQIAPLHNIIKAM</sequence>
<comment type="caution">
    <text evidence="4">The sequence shown here is derived from an EMBL/GenBank/DDBJ whole genome shotgun (WGS) entry which is preliminary data.</text>
</comment>
<dbReference type="InterPro" id="IPR038969">
    <property type="entry name" value="FEN"/>
</dbReference>
<feature type="non-terminal residue" evidence="4">
    <location>
        <position position="102"/>
    </location>
</feature>
<dbReference type="Proteomes" id="UP000261325">
    <property type="component" value="Unassembled WGS sequence"/>
</dbReference>
<dbReference type="Gene3D" id="3.40.50.1010">
    <property type="entry name" value="5'-nuclease"/>
    <property type="match status" value="1"/>
</dbReference>
<reference evidence="4 5" key="1">
    <citation type="journal article" date="2018" name="Nat. Biotechnol.">
        <title>A standardized bacterial taxonomy based on genome phylogeny substantially revises the tree of life.</title>
        <authorList>
            <person name="Parks D.H."/>
            <person name="Chuvochina M."/>
            <person name="Waite D.W."/>
            <person name="Rinke C."/>
            <person name="Skarshewski A."/>
            <person name="Chaumeil P.A."/>
            <person name="Hugenholtz P."/>
        </authorList>
    </citation>
    <scope>NUCLEOTIDE SEQUENCE [LARGE SCALE GENOMIC DNA]</scope>
    <source>
        <strain evidence="4">UBA9049</strain>
    </source>
</reference>
<dbReference type="Pfam" id="PF02739">
    <property type="entry name" value="5_3_exonuc_N"/>
    <property type="match status" value="1"/>
</dbReference>
<dbReference type="InterPro" id="IPR029060">
    <property type="entry name" value="PIN-like_dom_sf"/>
</dbReference>
<keyword evidence="1" id="KW-0540">Nuclease</keyword>
<feature type="domain" description="5'-3' exonuclease" evidence="3">
    <location>
        <begin position="5"/>
        <end position="102"/>
    </location>
</feature>
<dbReference type="SUPFAM" id="SSF88723">
    <property type="entry name" value="PIN domain-like"/>
    <property type="match status" value="1"/>
</dbReference>